<gene>
    <name evidence="5" type="ORF">VSA01S_22190</name>
</gene>
<evidence type="ECO:0000313" key="6">
    <source>
        <dbReference type="Proteomes" id="UP000321922"/>
    </source>
</evidence>
<accession>A0A511QFY2</accession>
<protein>
    <recommendedName>
        <fullName evidence="4">Outer membrane protein OmpA-like transmembrane domain-containing protein</fullName>
    </recommendedName>
</protein>
<keyword evidence="6" id="KW-1185">Reference proteome</keyword>
<evidence type="ECO:0000256" key="1">
    <source>
        <dbReference type="ARBA" id="ARBA00005710"/>
    </source>
</evidence>
<dbReference type="Proteomes" id="UP000321922">
    <property type="component" value="Unassembled WGS sequence"/>
</dbReference>
<dbReference type="Pfam" id="PF01389">
    <property type="entry name" value="OmpA_membrane"/>
    <property type="match status" value="1"/>
</dbReference>
<keyword evidence="2" id="KW-0406">Ion transport</keyword>
<evidence type="ECO:0000256" key="3">
    <source>
        <dbReference type="SAM" id="SignalP"/>
    </source>
</evidence>
<sequence>MLRLHLPLFLCGLLMSSLSFGASSMTLENNFYLGVKAGYQFSQDDTYRYEGDPEGGGIASLFAGYQITPQWAIEAGYQYHADLHASDKSADIKASVIEAAVRYDWYWQDNISLYGRFSFVYWDMVKRSSDFQQDAIGFSPLGEVGLAYQFTPKLKGSLGYQYIDEMGNSKTRYYDSHSIMWSLSYFFQSDNAIVTESVIIRPVKTDIIKQIDDVANS</sequence>
<comment type="caution">
    <text evidence="5">The sequence shown here is derived from an EMBL/GenBank/DDBJ whole genome shotgun (WGS) entry which is preliminary data.</text>
</comment>
<feature type="domain" description="Outer membrane protein OmpA-like transmembrane" evidence="4">
    <location>
        <begin position="28"/>
        <end position="188"/>
    </location>
</feature>
<name>A0A511QFY2_9VIBR</name>
<dbReference type="InterPro" id="IPR000498">
    <property type="entry name" value="OmpA-like_TM_dom"/>
</dbReference>
<reference evidence="5 6" key="1">
    <citation type="submission" date="2019-07" db="EMBL/GenBank/DDBJ databases">
        <title>Whole genome shotgun sequence of Vibrio sagamiensis NBRC 104589.</title>
        <authorList>
            <person name="Hosoyama A."/>
            <person name="Uohara A."/>
            <person name="Ohji S."/>
            <person name="Ichikawa N."/>
        </authorList>
    </citation>
    <scope>NUCLEOTIDE SEQUENCE [LARGE SCALE GENOMIC DNA]</scope>
    <source>
        <strain evidence="5 6">NBRC 104589</strain>
    </source>
</reference>
<dbReference type="GO" id="GO:0015288">
    <property type="term" value="F:porin activity"/>
    <property type="evidence" value="ECO:0007669"/>
    <property type="project" value="UniProtKB-KW"/>
</dbReference>
<dbReference type="GO" id="GO:0009279">
    <property type="term" value="C:cell outer membrane"/>
    <property type="evidence" value="ECO:0007669"/>
    <property type="project" value="InterPro"/>
</dbReference>
<comment type="similarity">
    <text evidence="1">Belongs to the outer membrane OOP (TC 1.B.6) superfamily. OmpA family.</text>
</comment>
<dbReference type="Gene3D" id="2.40.160.20">
    <property type="match status" value="1"/>
</dbReference>
<evidence type="ECO:0000256" key="2">
    <source>
        <dbReference type="ARBA" id="ARBA00023114"/>
    </source>
</evidence>
<organism evidence="5 6">
    <name type="scientific">Vibrio sagamiensis NBRC 104589</name>
    <dbReference type="NCBI Taxonomy" id="1219064"/>
    <lineage>
        <taxon>Bacteria</taxon>
        <taxon>Pseudomonadati</taxon>
        <taxon>Pseudomonadota</taxon>
        <taxon>Gammaproteobacteria</taxon>
        <taxon>Vibrionales</taxon>
        <taxon>Vibrionaceae</taxon>
        <taxon>Vibrio</taxon>
    </lineage>
</organism>
<proteinExistence type="inferred from homology"/>
<feature type="signal peptide" evidence="3">
    <location>
        <begin position="1"/>
        <end position="21"/>
    </location>
</feature>
<keyword evidence="2" id="KW-0626">Porin</keyword>
<dbReference type="EMBL" id="BJXJ01000020">
    <property type="protein sequence ID" value="GEM76107.1"/>
    <property type="molecule type" value="Genomic_DNA"/>
</dbReference>
<dbReference type="GO" id="GO:0046930">
    <property type="term" value="C:pore complex"/>
    <property type="evidence" value="ECO:0007669"/>
    <property type="project" value="UniProtKB-KW"/>
</dbReference>
<feature type="chain" id="PRO_5021757023" description="Outer membrane protein OmpA-like transmembrane domain-containing protein" evidence="3">
    <location>
        <begin position="22"/>
        <end position="217"/>
    </location>
</feature>
<dbReference type="AlphaFoldDB" id="A0A511QFY2"/>
<keyword evidence="2" id="KW-0812">Transmembrane</keyword>
<keyword evidence="2" id="KW-0813">Transport</keyword>
<evidence type="ECO:0000259" key="4">
    <source>
        <dbReference type="Pfam" id="PF01389"/>
    </source>
</evidence>
<keyword evidence="3" id="KW-0732">Signal</keyword>
<dbReference type="InterPro" id="IPR011250">
    <property type="entry name" value="OMP/PagP_B-barrel"/>
</dbReference>
<dbReference type="SUPFAM" id="SSF56925">
    <property type="entry name" value="OMPA-like"/>
    <property type="match status" value="1"/>
</dbReference>
<evidence type="ECO:0000313" key="5">
    <source>
        <dbReference type="EMBL" id="GEM76107.1"/>
    </source>
</evidence>